<evidence type="ECO:0000313" key="3">
    <source>
        <dbReference type="EMBL" id="MBB6033739.1"/>
    </source>
</evidence>
<feature type="domain" description="NADP-dependent oxidoreductase" evidence="2">
    <location>
        <begin position="16"/>
        <end position="312"/>
    </location>
</feature>
<evidence type="ECO:0000259" key="2">
    <source>
        <dbReference type="Pfam" id="PF00248"/>
    </source>
</evidence>
<dbReference type="PANTHER" id="PTHR43364:SF4">
    <property type="entry name" value="NAD(P)-LINKED OXIDOREDUCTASE SUPERFAMILY PROTEIN"/>
    <property type="match status" value="1"/>
</dbReference>
<dbReference type="RefSeq" id="WP_184786610.1">
    <property type="nucleotide sequence ID" value="NZ_BONT01000013.1"/>
</dbReference>
<protein>
    <submittedName>
        <fullName evidence="3">Aryl-alcohol dehydrogenase-like predicted oxidoreductase</fullName>
    </submittedName>
</protein>
<evidence type="ECO:0000256" key="1">
    <source>
        <dbReference type="ARBA" id="ARBA00023002"/>
    </source>
</evidence>
<dbReference type="CDD" id="cd19074">
    <property type="entry name" value="Aldo_ket_red_shaker-like"/>
    <property type="match status" value="1"/>
</dbReference>
<accession>A0A841FMA7</accession>
<keyword evidence="4" id="KW-1185">Reference proteome</keyword>
<dbReference type="Proteomes" id="UP000548476">
    <property type="component" value="Unassembled WGS sequence"/>
</dbReference>
<dbReference type="Gene3D" id="3.20.20.100">
    <property type="entry name" value="NADP-dependent oxidoreductase domain"/>
    <property type="match status" value="1"/>
</dbReference>
<dbReference type="SUPFAM" id="SSF51430">
    <property type="entry name" value="NAD(P)-linked oxidoreductase"/>
    <property type="match status" value="1"/>
</dbReference>
<dbReference type="PANTHER" id="PTHR43364">
    <property type="entry name" value="NADH-SPECIFIC METHYLGLYOXAL REDUCTASE-RELATED"/>
    <property type="match status" value="1"/>
</dbReference>
<dbReference type="EMBL" id="JACHGT010000003">
    <property type="protein sequence ID" value="MBB6033739.1"/>
    <property type="molecule type" value="Genomic_DNA"/>
</dbReference>
<sequence length="341" mass="36805">MQHRALGDSGLQVSAITFGNWLTGGRPEDAGDCIRAALDAGITTFDTADVYGAPEFGAGETVLGDALAGRRREGLVIATKVCLPTGPGRNDRGLSRKHITESVTASLRRLRTDHIDLYQAHRHDPSTPLDETMAAFADLHRHGKIGYLGVSEWTAAQITQAHALARELRIPLVASQPQYSMLWRVIDAEVTPACARLGISHMVFSPLAQGVLAGRYRPGRTAPDDSRAKHARGGRFVGRYISQAVLAAVERLRPIAVDHDATLAQLALAWVLANPQVASAIMGASRPAQIADNVKALDLTLDDATMTRIDAALTDPEHGDLVERDPAKTAKPFDVMPAWRW</sequence>
<proteinExistence type="predicted"/>
<dbReference type="InterPro" id="IPR036812">
    <property type="entry name" value="NAD(P)_OxRdtase_dom_sf"/>
</dbReference>
<dbReference type="InterPro" id="IPR023210">
    <property type="entry name" value="NADP_OxRdtase_dom"/>
</dbReference>
<gene>
    <name evidence="3" type="ORF">HNR73_001589</name>
</gene>
<comment type="caution">
    <text evidence="3">The sequence shown here is derived from an EMBL/GenBank/DDBJ whole genome shotgun (WGS) entry which is preliminary data.</text>
</comment>
<dbReference type="FunFam" id="3.20.20.100:FF:000004">
    <property type="entry name" value="Oxidoreductase, aldo/keto reductase"/>
    <property type="match status" value="1"/>
</dbReference>
<dbReference type="Pfam" id="PF00248">
    <property type="entry name" value="Aldo_ket_red"/>
    <property type="match status" value="1"/>
</dbReference>
<organism evidence="3 4">
    <name type="scientific">Phytomonospora endophytica</name>
    <dbReference type="NCBI Taxonomy" id="714109"/>
    <lineage>
        <taxon>Bacteria</taxon>
        <taxon>Bacillati</taxon>
        <taxon>Actinomycetota</taxon>
        <taxon>Actinomycetes</taxon>
        <taxon>Micromonosporales</taxon>
        <taxon>Micromonosporaceae</taxon>
        <taxon>Phytomonospora</taxon>
    </lineage>
</organism>
<name>A0A841FMA7_9ACTN</name>
<reference evidence="3 4" key="1">
    <citation type="submission" date="2020-08" db="EMBL/GenBank/DDBJ databases">
        <title>Genomic Encyclopedia of Type Strains, Phase IV (KMG-IV): sequencing the most valuable type-strain genomes for metagenomic binning, comparative biology and taxonomic classification.</title>
        <authorList>
            <person name="Goeker M."/>
        </authorList>
    </citation>
    <scope>NUCLEOTIDE SEQUENCE [LARGE SCALE GENOMIC DNA]</scope>
    <source>
        <strain evidence="3 4">YIM 65646</strain>
    </source>
</reference>
<evidence type="ECO:0000313" key="4">
    <source>
        <dbReference type="Proteomes" id="UP000548476"/>
    </source>
</evidence>
<keyword evidence="1" id="KW-0560">Oxidoreductase</keyword>
<dbReference type="GO" id="GO:0005829">
    <property type="term" value="C:cytosol"/>
    <property type="evidence" value="ECO:0007669"/>
    <property type="project" value="TreeGrafter"/>
</dbReference>
<dbReference type="InterPro" id="IPR050523">
    <property type="entry name" value="AKR_Detox_Biosynth"/>
</dbReference>
<dbReference type="GO" id="GO:0016491">
    <property type="term" value="F:oxidoreductase activity"/>
    <property type="evidence" value="ECO:0007669"/>
    <property type="project" value="UniProtKB-KW"/>
</dbReference>
<dbReference type="AlphaFoldDB" id="A0A841FMA7"/>